<sequence>MNMDFEQLLKQEVQKAARQDYEEITAKAQDYPYKFSKEFNEKMKGIIREEKKKAKKKRRVHILLVAAILLILNAGIVLANDDLREKVGTLIIHFFEDNIYIHDSGETEDSKKTFQQLQLTYIPEGYHLLYETENPVTMYNAYYEGSNDSYISFTQGFKENVDIHVTYDGTGKKKIQVNGKDVYIVKDKNITSCYYEDKGCIISLSSTEKESEFIKILKNIK</sequence>
<organism evidence="3 4">
    <name type="scientific">Anaerobutyricum hallii</name>
    <dbReference type="NCBI Taxonomy" id="39488"/>
    <lineage>
        <taxon>Bacteria</taxon>
        <taxon>Bacillati</taxon>
        <taxon>Bacillota</taxon>
        <taxon>Clostridia</taxon>
        <taxon>Lachnospirales</taxon>
        <taxon>Lachnospiraceae</taxon>
        <taxon>Anaerobutyricum</taxon>
    </lineage>
</organism>
<evidence type="ECO:0000313" key="4">
    <source>
        <dbReference type="Proteomes" id="UP000095679"/>
    </source>
</evidence>
<reference evidence="3 4" key="1">
    <citation type="submission" date="2015-09" db="EMBL/GenBank/DDBJ databases">
        <authorList>
            <consortium name="Pathogen Informatics"/>
        </authorList>
    </citation>
    <scope>NUCLEOTIDE SEQUENCE [LARGE SCALE GENOMIC DNA]</scope>
    <source>
        <strain evidence="3 4">2789STDY5834835</strain>
    </source>
</reference>
<dbReference type="AlphaFoldDB" id="A0A173YMC5"/>
<keyword evidence="1" id="KW-0472">Membrane</keyword>
<feature type="domain" description="DUF4367" evidence="2">
    <location>
        <begin position="118"/>
        <end position="220"/>
    </location>
</feature>
<proteinExistence type="predicted"/>
<keyword evidence="1" id="KW-0812">Transmembrane</keyword>
<accession>A0A173YMC5</accession>
<dbReference type="RefSeq" id="WP_055297966.1">
    <property type="nucleotide sequence ID" value="NZ_CATZPD010000011.1"/>
</dbReference>
<dbReference type="Pfam" id="PF14285">
    <property type="entry name" value="DUF4367"/>
    <property type="match status" value="1"/>
</dbReference>
<dbReference type="EMBL" id="CYZL01000002">
    <property type="protein sequence ID" value="CUN65272.1"/>
    <property type="molecule type" value="Genomic_DNA"/>
</dbReference>
<keyword evidence="1" id="KW-1133">Transmembrane helix</keyword>
<gene>
    <name evidence="3" type="ORF">ERS852450_00405</name>
</gene>
<feature type="transmembrane region" description="Helical" evidence="1">
    <location>
        <begin position="60"/>
        <end position="79"/>
    </location>
</feature>
<protein>
    <recommendedName>
        <fullName evidence="2">DUF4367 domain-containing protein</fullName>
    </recommendedName>
</protein>
<dbReference type="InterPro" id="IPR025377">
    <property type="entry name" value="DUF4367"/>
</dbReference>
<evidence type="ECO:0000256" key="1">
    <source>
        <dbReference type="SAM" id="Phobius"/>
    </source>
</evidence>
<name>A0A173YMC5_9FIRM</name>
<evidence type="ECO:0000259" key="2">
    <source>
        <dbReference type="Pfam" id="PF14285"/>
    </source>
</evidence>
<dbReference type="Proteomes" id="UP000095679">
    <property type="component" value="Unassembled WGS sequence"/>
</dbReference>
<evidence type="ECO:0000313" key="3">
    <source>
        <dbReference type="EMBL" id="CUN65272.1"/>
    </source>
</evidence>